<evidence type="ECO:0000256" key="2">
    <source>
        <dbReference type="ARBA" id="ARBA00022833"/>
    </source>
</evidence>
<dbReference type="Pfam" id="PF00875">
    <property type="entry name" value="DNA_photolyase"/>
    <property type="match status" value="1"/>
</dbReference>
<evidence type="ECO:0000256" key="1">
    <source>
        <dbReference type="ARBA" id="ARBA00004123"/>
    </source>
</evidence>
<name>A0A061RB20_9CHLO</name>
<evidence type="ECO:0000256" key="3">
    <source>
        <dbReference type="ARBA" id="ARBA00023242"/>
    </source>
</evidence>
<dbReference type="PANTHER" id="PTHR10211">
    <property type="entry name" value="DEOXYRIBODIPYRIMIDINE PHOTOLYASE"/>
    <property type="match status" value="1"/>
</dbReference>
<feature type="compositionally biased region" description="Basic and acidic residues" evidence="4">
    <location>
        <begin position="69"/>
        <end position="87"/>
    </location>
</feature>
<feature type="non-terminal residue" evidence="6">
    <location>
        <position position="208"/>
    </location>
</feature>
<dbReference type="Gene3D" id="3.40.50.620">
    <property type="entry name" value="HUPs"/>
    <property type="match status" value="1"/>
</dbReference>
<dbReference type="InterPro" id="IPR014729">
    <property type="entry name" value="Rossmann-like_a/b/a_fold"/>
</dbReference>
<dbReference type="AlphaFoldDB" id="A0A061RB20"/>
<dbReference type="InterPro" id="IPR036155">
    <property type="entry name" value="Crypto/Photolyase_N_sf"/>
</dbReference>
<feature type="domain" description="Photolyase/cryptochrome alpha/beta" evidence="5">
    <location>
        <begin position="132"/>
        <end position="208"/>
    </location>
</feature>
<keyword evidence="6" id="KW-0456">Lyase</keyword>
<dbReference type="GO" id="GO:0000719">
    <property type="term" value="P:photoreactive repair"/>
    <property type="evidence" value="ECO:0007669"/>
    <property type="project" value="TreeGrafter"/>
</dbReference>
<comment type="subcellular location">
    <subcellularLocation>
        <location evidence="1">Nucleus</location>
    </subcellularLocation>
</comment>
<dbReference type="EMBL" id="GBEZ01018578">
    <property type="protein sequence ID" value="JAC67870.1"/>
    <property type="molecule type" value="Transcribed_RNA"/>
</dbReference>
<dbReference type="SUPFAM" id="SSF52425">
    <property type="entry name" value="Cryptochrome/photolyase, N-terminal domain"/>
    <property type="match status" value="1"/>
</dbReference>
<feature type="region of interest" description="Disordered" evidence="4">
    <location>
        <begin position="69"/>
        <end position="89"/>
    </location>
</feature>
<sequence>MSKSRKDGIPKTYAKIQFCLSDRDVESLTATEKKNPYSPKGPAMKLYKREELERLAVRKFGSLEKLEEERQRRQERRNSVAKTRPELDSFSVAKAASHAEAGDPDAGLGLPPLLSERVRVVRSPAREPAPGSLVLYWMKAALRGHHNPALDAARREAAKRGAELAVAAPVLLDCPHANARRVKFVLEGLRDAQRELGAAGVDLLVHVP</sequence>
<keyword evidence="3" id="KW-0539">Nucleus</keyword>
<evidence type="ECO:0000259" key="5">
    <source>
        <dbReference type="PROSITE" id="PS51645"/>
    </source>
</evidence>
<evidence type="ECO:0000256" key="4">
    <source>
        <dbReference type="SAM" id="MobiDB-lite"/>
    </source>
</evidence>
<dbReference type="CDD" id="cd21075">
    <property type="entry name" value="DBD_XPA-like"/>
    <property type="match status" value="1"/>
</dbReference>
<dbReference type="SUPFAM" id="SSF46955">
    <property type="entry name" value="Putative DNA-binding domain"/>
    <property type="match status" value="1"/>
</dbReference>
<proteinExistence type="predicted"/>
<dbReference type="Gene3D" id="3.90.530.10">
    <property type="entry name" value="XPA C-terminal domain"/>
    <property type="match status" value="1"/>
</dbReference>
<dbReference type="GO" id="GO:0003904">
    <property type="term" value="F:deoxyribodipyrimidine photo-lyase activity"/>
    <property type="evidence" value="ECO:0007669"/>
    <property type="project" value="TreeGrafter"/>
</dbReference>
<dbReference type="InterPro" id="IPR052219">
    <property type="entry name" value="Photolyase_Class-2"/>
</dbReference>
<dbReference type="InterPro" id="IPR006050">
    <property type="entry name" value="DNA_photolyase_N"/>
</dbReference>
<dbReference type="InterPro" id="IPR037129">
    <property type="entry name" value="XPA_sf"/>
</dbReference>
<keyword evidence="2" id="KW-0862">Zinc</keyword>
<organism evidence="6">
    <name type="scientific">Tetraselmis sp. GSL018</name>
    <dbReference type="NCBI Taxonomy" id="582737"/>
    <lineage>
        <taxon>Eukaryota</taxon>
        <taxon>Viridiplantae</taxon>
        <taxon>Chlorophyta</taxon>
        <taxon>core chlorophytes</taxon>
        <taxon>Chlorodendrophyceae</taxon>
        <taxon>Chlorodendrales</taxon>
        <taxon>Chlorodendraceae</taxon>
        <taxon>Tetraselmis</taxon>
    </lineage>
</organism>
<gene>
    <name evidence="6" type="ORF">TSPGSL018_10051</name>
</gene>
<dbReference type="InterPro" id="IPR009061">
    <property type="entry name" value="DNA-bd_dom_put_sf"/>
</dbReference>
<dbReference type="Pfam" id="PF05181">
    <property type="entry name" value="XPA_C"/>
    <property type="match status" value="1"/>
</dbReference>
<protein>
    <submittedName>
        <fullName evidence="6">Cryptochrome photolyase fad-binding domain-containing protein</fullName>
    </submittedName>
</protein>
<dbReference type="PROSITE" id="PS51645">
    <property type="entry name" value="PHR_CRY_ALPHA_BETA"/>
    <property type="match status" value="1"/>
</dbReference>
<reference evidence="6" key="1">
    <citation type="submission" date="2014-05" db="EMBL/GenBank/DDBJ databases">
        <title>The transcriptome of the halophilic microalga Tetraselmis sp. GSL018 isolated from the Great Salt Lake, Utah.</title>
        <authorList>
            <person name="Jinkerson R.E."/>
            <person name="D'Adamo S."/>
            <person name="Posewitz M.C."/>
        </authorList>
    </citation>
    <scope>NUCLEOTIDE SEQUENCE</scope>
    <source>
        <strain evidence="6">GSL018</strain>
    </source>
</reference>
<accession>A0A061RB20</accession>
<dbReference type="GO" id="GO:0005634">
    <property type="term" value="C:nucleus"/>
    <property type="evidence" value="ECO:0007669"/>
    <property type="project" value="UniProtKB-SubCell"/>
</dbReference>
<dbReference type="InterPro" id="IPR022656">
    <property type="entry name" value="XPA_C"/>
</dbReference>
<dbReference type="PANTHER" id="PTHR10211:SF0">
    <property type="entry name" value="DEOXYRIBODIPYRIMIDINE PHOTO-LYASE"/>
    <property type="match status" value="1"/>
</dbReference>
<evidence type="ECO:0000313" key="6">
    <source>
        <dbReference type="EMBL" id="JAC67870.1"/>
    </source>
</evidence>